<organism evidence="1 2">
    <name type="scientific">Ditylenchus dipsaci</name>
    <dbReference type="NCBI Taxonomy" id="166011"/>
    <lineage>
        <taxon>Eukaryota</taxon>
        <taxon>Metazoa</taxon>
        <taxon>Ecdysozoa</taxon>
        <taxon>Nematoda</taxon>
        <taxon>Chromadorea</taxon>
        <taxon>Rhabditida</taxon>
        <taxon>Tylenchina</taxon>
        <taxon>Tylenchomorpha</taxon>
        <taxon>Sphaerularioidea</taxon>
        <taxon>Anguinidae</taxon>
        <taxon>Anguininae</taxon>
        <taxon>Ditylenchus</taxon>
    </lineage>
</organism>
<keyword evidence="1" id="KW-1185">Reference proteome</keyword>
<evidence type="ECO:0000313" key="1">
    <source>
        <dbReference type="Proteomes" id="UP000887574"/>
    </source>
</evidence>
<dbReference type="AlphaFoldDB" id="A0A915CQQ9"/>
<evidence type="ECO:0000313" key="2">
    <source>
        <dbReference type="WBParaSite" id="jg11594"/>
    </source>
</evidence>
<proteinExistence type="predicted"/>
<protein>
    <submittedName>
        <fullName evidence="2">Ovule protein</fullName>
    </submittedName>
</protein>
<sequence length="78" mass="9137">MNSVESKVVICESQNAHLFSFVYTNIWKNKGGQAPHKRLNVQTYRRPKNSLNTLEDNCKMILYFNSITLKPARPYILY</sequence>
<reference evidence="2" key="1">
    <citation type="submission" date="2022-11" db="UniProtKB">
        <authorList>
            <consortium name="WormBaseParasite"/>
        </authorList>
    </citation>
    <scope>IDENTIFICATION</scope>
</reference>
<name>A0A915CQQ9_9BILA</name>
<dbReference type="Proteomes" id="UP000887574">
    <property type="component" value="Unplaced"/>
</dbReference>
<dbReference type="WBParaSite" id="jg11594">
    <property type="protein sequence ID" value="jg11594"/>
    <property type="gene ID" value="jg11594"/>
</dbReference>
<accession>A0A915CQQ9</accession>